<comment type="similarity">
    <text evidence="5">Belongs to the Rap family.</text>
</comment>
<protein>
    <submittedName>
        <fullName evidence="7">Tetratricopeptide repeat-containing protein</fullName>
    </submittedName>
</protein>
<dbReference type="InterPro" id="IPR011990">
    <property type="entry name" value="TPR-like_helical_dom_sf"/>
</dbReference>
<dbReference type="SUPFAM" id="SSF48452">
    <property type="entry name" value="TPR-like"/>
    <property type="match status" value="1"/>
</dbReference>
<dbReference type="Gene3D" id="1.25.40.10">
    <property type="entry name" value="Tetratricopeptide repeat domain"/>
    <property type="match status" value="1"/>
</dbReference>
<keyword evidence="3" id="KW-0677">Repeat</keyword>
<reference evidence="8" key="1">
    <citation type="submission" date="2017-01" db="EMBL/GenBank/DDBJ databases">
        <authorList>
            <person name="Varghese N."/>
            <person name="Submissions S."/>
        </authorList>
    </citation>
    <scope>NUCLEOTIDE SEQUENCE [LARGE SCALE GENOMIC DNA]</scope>
    <source>
        <strain evidence="8">DSM 45196</strain>
    </source>
</reference>
<evidence type="ECO:0000256" key="5">
    <source>
        <dbReference type="ARBA" id="ARBA00038253"/>
    </source>
</evidence>
<sequence length="247" mass="28940">MIHILQVNRVNYLKNIGKITDALREIDQMWDDIDVIDQPKVVLNIYELRADLCIMLGMYEEAIEYAKEGLKKARACHQYEDMFYLFTSLGHACLRDKRLDDAEENLKMALNLSQYTKNRGVLLSTYTYLGSLYLQQDKYKEAENALSEAIQIGDAHKSAVRLVDTYITYGELLHKQGNYQKASGYHRKAIELARKCNNRQKEHKAMFLLSKSLEKTDEKEFNECMKNMYKLQEQIYEEEEHEIAQSV</sequence>
<dbReference type="AlphaFoldDB" id="A0A1N7LBS3"/>
<gene>
    <name evidence="7" type="ORF">SAMN05421790_10476</name>
</gene>
<dbReference type="Pfam" id="PF13176">
    <property type="entry name" value="TPR_7"/>
    <property type="match status" value="1"/>
</dbReference>
<evidence type="ECO:0000256" key="6">
    <source>
        <dbReference type="PROSITE-ProRule" id="PRU00339"/>
    </source>
</evidence>
<evidence type="ECO:0000313" key="7">
    <source>
        <dbReference type="EMBL" id="SIS71268.1"/>
    </source>
</evidence>
<keyword evidence="2" id="KW-0963">Cytoplasm</keyword>
<dbReference type="InterPro" id="IPR019734">
    <property type="entry name" value="TPR_rpt"/>
</dbReference>
<evidence type="ECO:0000256" key="4">
    <source>
        <dbReference type="ARBA" id="ARBA00022803"/>
    </source>
</evidence>
<name>A0A1N7LBS3_9BACL</name>
<dbReference type="PROSITE" id="PS50005">
    <property type="entry name" value="TPR"/>
    <property type="match status" value="2"/>
</dbReference>
<evidence type="ECO:0000313" key="8">
    <source>
        <dbReference type="Proteomes" id="UP000186795"/>
    </source>
</evidence>
<proteinExistence type="inferred from homology"/>
<dbReference type="SMART" id="SM00028">
    <property type="entry name" value="TPR"/>
    <property type="match status" value="4"/>
</dbReference>
<feature type="repeat" description="TPR" evidence="6">
    <location>
        <begin position="123"/>
        <end position="156"/>
    </location>
</feature>
<dbReference type="EMBL" id="FTOD01000004">
    <property type="protein sequence ID" value="SIS71268.1"/>
    <property type="molecule type" value="Genomic_DNA"/>
</dbReference>
<dbReference type="PANTHER" id="PTHR46630:SF1">
    <property type="entry name" value="TETRATRICOPEPTIDE REPEAT PROTEIN 29"/>
    <property type="match status" value="1"/>
</dbReference>
<comment type="subcellular location">
    <subcellularLocation>
        <location evidence="1">Cytoplasm</location>
    </subcellularLocation>
</comment>
<keyword evidence="8" id="KW-1185">Reference proteome</keyword>
<accession>A0A1N7LBS3</accession>
<evidence type="ECO:0000256" key="2">
    <source>
        <dbReference type="ARBA" id="ARBA00022490"/>
    </source>
</evidence>
<organism evidence="7 8">
    <name type="scientific">Kroppenstedtia eburnea</name>
    <dbReference type="NCBI Taxonomy" id="714067"/>
    <lineage>
        <taxon>Bacteria</taxon>
        <taxon>Bacillati</taxon>
        <taxon>Bacillota</taxon>
        <taxon>Bacilli</taxon>
        <taxon>Bacillales</taxon>
        <taxon>Thermoactinomycetaceae</taxon>
        <taxon>Kroppenstedtia</taxon>
    </lineage>
</organism>
<dbReference type="Pfam" id="PF13424">
    <property type="entry name" value="TPR_12"/>
    <property type="match status" value="1"/>
</dbReference>
<dbReference type="PANTHER" id="PTHR46630">
    <property type="entry name" value="TETRATRICOPEPTIDE REPEAT PROTEIN 29"/>
    <property type="match status" value="1"/>
</dbReference>
<feature type="repeat" description="TPR" evidence="6">
    <location>
        <begin position="163"/>
        <end position="196"/>
    </location>
</feature>
<dbReference type="GO" id="GO:0005737">
    <property type="term" value="C:cytoplasm"/>
    <property type="evidence" value="ECO:0007669"/>
    <property type="project" value="UniProtKB-SubCell"/>
</dbReference>
<evidence type="ECO:0000256" key="1">
    <source>
        <dbReference type="ARBA" id="ARBA00004496"/>
    </source>
</evidence>
<dbReference type="InterPro" id="IPR051476">
    <property type="entry name" value="Bac_ResReg_Asp_Phosphatase"/>
</dbReference>
<evidence type="ECO:0000256" key="3">
    <source>
        <dbReference type="ARBA" id="ARBA00022737"/>
    </source>
</evidence>
<dbReference type="Proteomes" id="UP000186795">
    <property type="component" value="Unassembled WGS sequence"/>
</dbReference>
<keyword evidence="4 6" id="KW-0802">TPR repeat</keyword>